<dbReference type="EMBL" id="CAJOBC010089420">
    <property type="protein sequence ID" value="CAF4380274.1"/>
    <property type="molecule type" value="Genomic_DNA"/>
</dbReference>
<comment type="caution">
    <text evidence="2">The sequence shown here is derived from an EMBL/GenBank/DDBJ whole genome shotgun (WGS) entry which is preliminary data.</text>
</comment>
<evidence type="ECO:0000313" key="2">
    <source>
        <dbReference type="EMBL" id="CAF1520850.1"/>
    </source>
</evidence>
<keyword evidence="4" id="KW-1185">Reference proteome</keyword>
<proteinExistence type="predicted"/>
<dbReference type="Proteomes" id="UP000663829">
    <property type="component" value="Unassembled WGS sequence"/>
</dbReference>
<dbReference type="EMBL" id="CAJNOQ010023866">
    <property type="protein sequence ID" value="CAF1520850.1"/>
    <property type="molecule type" value="Genomic_DNA"/>
</dbReference>
<organism evidence="2 4">
    <name type="scientific">Didymodactylos carnosus</name>
    <dbReference type="NCBI Taxonomy" id="1234261"/>
    <lineage>
        <taxon>Eukaryota</taxon>
        <taxon>Metazoa</taxon>
        <taxon>Spiralia</taxon>
        <taxon>Gnathifera</taxon>
        <taxon>Rotifera</taxon>
        <taxon>Eurotatoria</taxon>
        <taxon>Bdelloidea</taxon>
        <taxon>Philodinida</taxon>
        <taxon>Philodinidae</taxon>
        <taxon>Didymodactylos</taxon>
    </lineage>
</organism>
<accession>A0A815UKW6</accession>
<evidence type="ECO:0000313" key="3">
    <source>
        <dbReference type="EMBL" id="CAF4380274.1"/>
    </source>
</evidence>
<dbReference type="AlphaFoldDB" id="A0A815UKW6"/>
<evidence type="ECO:0000256" key="1">
    <source>
        <dbReference type="SAM" id="MobiDB-lite"/>
    </source>
</evidence>
<reference evidence="2" key="1">
    <citation type="submission" date="2021-02" db="EMBL/GenBank/DDBJ databases">
        <authorList>
            <person name="Nowell W R."/>
        </authorList>
    </citation>
    <scope>NUCLEOTIDE SEQUENCE</scope>
</reference>
<gene>
    <name evidence="2" type="ORF">GPM918_LOCUS37547</name>
    <name evidence="3" type="ORF">SRO942_LOCUS38317</name>
</gene>
<sequence length="118" mass="13631">MSFLPWTKNNRDYQRESRVRVRDKLLNNEGVGYESNNFDDQPRLPQTEEQTTTTTANDNLNLDDEYSNDTAENPYLSNDDESLSSTDSSESVERDPLTMNTFDKISLYENSSQSVFNL</sequence>
<protein>
    <submittedName>
        <fullName evidence="2">Uncharacterized protein</fullName>
    </submittedName>
</protein>
<feature type="region of interest" description="Disordered" evidence="1">
    <location>
        <begin position="26"/>
        <end position="99"/>
    </location>
</feature>
<dbReference type="Proteomes" id="UP000681722">
    <property type="component" value="Unassembled WGS sequence"/>
</dbReference>
<name>A0A815UKW6_9BILA</name>
<evidence type="ECO:0000313" key="4">
    <source>
        <dbReference type="Proteomes" id="UP000663829"/>
    </source>
</evidence>